<evidence type="ECO:0000256" key="1">
    <source>
        <dbReference type="ARBA" id="ARBA00022450"/>
    </source>
</evidence>
<dbReference type="Gene3D" id="3.30.559.10">
    <property type="entry name" value="Chloramphenicol acetyltransferase-like domain"/>
    <property type="match status" value="1"/>
</dbReference>
<evidence type="ECO:0000256" key="4">
    <source>
        <dbReference type="SAM" id="MobiDB-lite"/>
    </source>
</evidence>
<dbReference type="GO" id="GO:0044550">
    <property type="term" value="P:secondary metabolite biosynthetic process"/>
    <property type="evidence" value="ECO:0007669"/>
    <property type="project" value="TreeGrafter"/>
</dbReference>
<dbReference type="PANTHER" id="PTHR45527">
    <property type="entry name" value="NONRIBOSOMAL PEPTIDE SYNTHETASE"/>
    <property type="match status" value="1"/>
</dbReference>
<keyword evidence="3" id="KW-0436">Ligase</keyword>
<dbReference type="InterPro" id="IPR045851">
    <property type="entry name" value="AMP-bd_C_sf"/>
</dbReference>
<dbReference type="EMBL" id="MU853757">
    <property type="protein sequence ID" value="KAK3944863.1"/>
    <property type="molecule type" value="Genomic_DNA"/>
</dbReference>
<dbReference type="PROSITE" id="PS00455">
    <property type="entry name" value="AMP_BINDING"/>
    <property type="match status" value="2"/>
</dbReference>
<dbReference type="Gene3D" id="3.30.300.30">
    <property type="match status" value="2"/>
</dbReference>
<feature type="compositionally biased region" description="Polar residues" evidence="4">
    <location>
        <begin position="919"/>
        <end position="948"/>
    </location>
</feature>
<dbReference type="InterPro" id="IPR020845">
    <property type="entry name" value="AMP-binding_CS"/>
</dbReference>
<dbReference type="Pfam" id="PF00550">
    <property type="entry name" value="PP-binding"/>
    <property type="match status" value="2"/>
</dbReference>
<proteinExistence type="predicted"/>
<evidence type="ECO:0000256" key="3">
    <source>
        <dbReference type="ARBA" id="ARBA00022598"/>
    </source>
</evidence>
<comment type="caution">
    <text evidence="6">The sequence shown here is derived from an EMBL/GenBank/DDBJ whole genome shotgun (WGS) entry which is preliminary data.</text>
</comment>
<dbReference type="InterPro" id="IPR036736">
    <property type="entry name" value="ACP-like_sf"/>
</dbReference>
<dbReference type="SUPFAM" id="SSF52777">
    <property type="entry name" value="CoA-dependent acyltransferases"/>
    <property type="match status" value="3"/>
</dbReference>
<reference evidence="7" key="1">
    <citation type="journal article" date="2023" name="Mol. Phylogenet. Evol.">
        <title>Genome-scale phylogeny and comparative genomics of the fungal order Sordariales.</title>
        <authorList>
            <person name="Hensen N."/>
            <person name="Bonometti L."/>
            <person name="Westerberg I."/>
            <person name="Brannstrom I.O."/>
            <person name="Guillou S."/>
            <person name="Cros-Aarteil S."/>
            <person name="Calhoun S."/>
            <person name="Haridas S."/>
            <person name="Kuo A."/>
            <person name="Mondo S."/>
            <person name="Pangilinan J."/>
            <person name="Riley R."/>
            <person name="LaButti K."/>
            <person name="Andreopoulos B."/>
            <person name="Lipzen A."/>
            <person name="Chen C."/>
            <person name="Yan M."/>
            <person name="Daum C."/>
            <person name="Ng V."/>
            <person name="Clum A."/>
            <person name="Steindorff A."/>
            <person name="Ohm R.A."/>
            <person name="Martin F."/>
            <person name="Silar P."/>
            <person name="Natvig D.O."/>
            <person name="Lalanne C."/>
            <person name="Gautier V."/>
            <person name="Ament-Velasquez S.L."/>
            <person name="Kruys A."/>
            <person name="Hutchinson M.I."/>
            <person name="Powell A.J."/>
            <person name="Barry K."/>
            <person name="Miller A.N."/>
            <person name="Grigoriev I.V."/>
            <person name="Debuchy R."/>
            <person name="Gladieux P."/>
            <person name="Hiltunen Thoren M."/>
            <person name="Johannesson H."/>
        </authorList>
    </citation>
    <scope>NUCLEOTIDE SEQUENCE [LARGE SCALE GENOMIC DNA]</scope>
    <source>
        <strain evidence="7">CBS 340.73</strain>
    </source>
</reference>
<feature type="region of interest" description="Disordered" evidence="4">
    <location>
        <begin position="55"/>
        <end position="74"/>
    </location>
</feature>
<dbReference type="NCBIfam" id="TIGR01746">
    <property type="entry name" value="Thioester-redct"/>
    <property type="match status" value="1"/>
</dbReference>
<accession>A0AAN6NHE8</accession>
<dbReference type="NCBIfam" id="TIGR01733">
    <property type="entry name" value="AA-adenyl-dom"/>
    <property type="match status" value="2"/>
</dbReference>
<dbReference type="Gene3D" id="1.10.1200.10">
    <property type="entry name" value="ACP-like"/>
    <property type="match status" value="2"/>
</dbReference>
<dbReference type="GO" id="GO:0031177">
    <property type="term" value="F:phosphopantetheine binding"/>
    <property type="evidence" value="ECO:0007669"/>
    <property type="project" value="TreeGrafter"/>
</dbReference>
<dbReference type="InterPro" id="IPR009081">
    <property type="entry name" value="PP-bd_ACP"/>
</dbReference>
<evidence type="ECO:0000313" key="7">
    <source>
        <dbReference type="Proteomes" id="UP001303473"/>
    </source>
</evidence>
<dbReference type="InterPro" id="IPR042099">
    <property type="entry name" value="ANL_N_sf"/>
</dbReference>
<dbReference type="GO" id="GO:0016874">
    <property type="term" value="F:ligase activity"/>
    <property type="evidence" value="ECO:0007669"/>
    <property type="project" value="UniProtKB-KW"/>
</dbReference>
<dbReference type="CDD" id="cd05918">
    <property type="entry name" value="A_NRPS_SidN3_like"/>
    <property type="match status" value="2"/>
</dbReference>
<name>A0AAN6NHE8_9PEZI</name>
<dbReference type="InterPro" id="IPR013120">
    <property type="entry name" value="FAR_NAD-bd"/>
</dbReference>
<dbReference type="Gene3D" id="3.40.50.720">
    <property type="entry name" value="NAD(P)-binding Rossmann-like Domain"/>
    <property type="match status" value="1"/>
</dbReference>
<dbReference type="InterPro" id="IPR010080">
    <property type="entry name" value="Thioester_reductase-like_dom"/>
</dbReference>
<dbReference type="SUPFAM" id="SSF56801">
    <property type="entry name" value="Acetyl-CoA synthetase-like"/>
    <property type="match status" value="2"/>
</dbReference>
<dbReference type="FunFam" id="3.40.50.12780:FF:000014">
    <property type="entry name" value="Nonribosomal peptide synthetase 1"/>
    <property type="match status" value="1"/>
</dbReference>
<dbReference type="InterPro" id="IPR010071">
    <property type="entry name" value="AA_adenyl_dom"/>
</dbReference>
<evidence type="ECO:0000259" key="5">
    <source>
        <dbReference type="PROSITE" id="PS50075"/>
    </source>
</evidence>
<evidence type="ECO:0000256" key="2">
    <source>
        <dbReference type="ARBA" id="ARBA00022553"/>
    </source>
</evidence>
<keyword evidence="1" id="KW-0596">Phosphopantetheine</keyword>
<dbReference type="SUPFAM" id="SSF47336">
    <property type="entry name" value="ACP-like"/>
    <property type="match status" value="2"/>
</dbReference>
<dbReference type="InterPro" id="IPR000873">
    <property type="entry name" value="AMP-dep_synth/lig_dom"/>
</dbReference>
<sequence>MASKSSETLRLKSVKLVFDISHGAPFDGQDGPPQNMVFETPFPYDVPGIPKRFVFESPRPKTPYQPDEANEGDTVASPDVASANAFHLKKEQQDFWKSRLVGARSVPFPKLPSPSFQIHPQNQLVGGNCAVGKSAGTTAHVDLAPLVSTAWALVLSCQTDSRDVIFGLSVSETRLNAHPVRVSVDRQRPVSDVLNDVAVYAEQVRSSRLRVDDIKSLSDDAQAACSFQNVIDFGAETDVASERVAPLNYPLVLGCSTDAHGGELTLSARFDERIISRELARFLLSDLEHVLWQISGPGAARLLLKDIEVVGLASQRHMVRLNRPLQPKLDCLLHHLIADQVAKHPHAPAIQAWDGSLTYTELDTQSDRLAGHLSQLGVGPEVLVPILFEKSVLSVIAMLGVVKAGGAIIPLDPRLPLSRLHTMVLDAKAPLVISSASCRGKLPSHLQEVVLDDTLLAQLEADLIDKSGRPSVAVHPDNALYVMFTSGSTGKPKGVVVSHASFCSSSNGYRDSLRLASPHCRVLQYASFAFDASILEIFTTLTVGGCICIPSDADRLDNLAQCIVDLKANWAVLTPSVARLLRPTDVSPLEVLCLAGEALPQDVADKWADHVLAVNAYGPAEAAIAAVVSDPLSKGAKRISLGRPRNCAVWVVNEDGDRLAPFNAVGEIVIEGPGVSRGYLGDAMKTAAVFGEDADFLKTVVSTSSRFYRTGDLGRLSPDGTIDYLGRKDAQVKINGQRVETGEIEQHVKSFLGHAYGHADETGEGPGLDIVVELLQPANGDRKILAVFVGLSEEASQEQLSTESLILDKQHPTSRRILELARGMNATLSEKLPAYMIPRIVLPCRCIPKSPSGKTDRKRLRDIGNAMSLQQQLRMVPQLAESHVGGVSAAANENSQLVEAIEGSLLTTRTQDVDDAKASSPTRTETSTGQRSSETGSEASSCATPPSDLTASEQFLRKIWADVLELPEESILPDDDFFRLGGNSIGAIEIVAACRRASVRLSTATIANTSVLRDMALACQPFGLGNGSLVAAQRQPFSLLEQGSVAALREEAAAQCEVEPGMIEDLYPCTAMQEGLMAANLTRLEGCMGRFIHKLAEDVDVPRFKNAWEDVLALSPVLRTRFASTMSAGSLQAVIKERPRWLTSHALEAYLEADDAKPMLPGSPLTRFALVQAENGKTAYFVWTMHHMLYDAWSFSLICRRVNAMYGGVAVNPPADFRNFVAYERRQDKALNAAYWQKKLAGVAPSTFPAPVKPGHVSLARATVSDYFEFPQTGNRESQRSGLTLSTVIQAAWAIMISHYSKTGDVLFGTTVSGRNAPVDHIEDIEGPTITTVPVRLRVHPDSRAIAFLRHVQDHYAAMIPYEQTGIQAIRAINEDTKRGCDFQNLLLIQAGPAWDEDAKPLGMPSHRGEGATVPLLCEAWLRPDGIEFTVDIDEAITSRVAVAEAITMVKVVLEQLLQVSESSAVRLADIRLKKEASEKGDDNYHSSSPWALKAVHSHIHELIFNISKRQWLDEAVCSSQASLSYQDLDRLSSNLALHLLALGVEKGAMLPLCFEKSIWTVVAMLAALKAGAAFVPLDPGQPLARLRELVAQVQASFVLTSPLHAKATDLGASVTRVVVDAAFLQSLRPPTQYQLPRVSPDDLAYVVFTSGSTGRPKGVMISHSAFASSATAYGEVLRLAPKRRVLQFSAYSFDASLNEILTTLMCGGTVCVASERERIEDLAGFMRRTEVDWAILTPSVARLLSPADVPLLRTLDLGGEAPDGPLLSKWHQAGVQVFNVYGPAEAACTSTCQRYGEGVDPRAIGAPMGCLAWVVEADDHDKLVADGQPGELVIEGPTLATGYLKDDQKTASSFISNPKWAQSSSAPSPSPRRMYKTGDVVFRNSDDNALVYIGRKDLQVKLHGQRIELGDIEANLATCAGVRHCAVLFPTTGPFKQRLTAVIELDAEAEGNNATPDFSSSISQRMRAEVAAKVPAFMVPTHWVNITTLAGEGKKTLPLNSSGKVDRRRITSWLEEVSTAKAEQLLDASGEQAPRDVTGRGELILETEHPAYALAETVFSMLPPRARGSSSRASENGDGPRVGFDNVLLHSSGLDSLNMMSLMYFISRQFHVKVDMQLLMSKTTSIRSLAGFVSESSPQQQVAASRKPAAAAQSSTVRASIIEVMAEISRHDSGIAAAQRGVIHNDELESKPKSEPLTVLLTGANGFIGTQILRQLLEHDRVGRVVAVVRGQTADAARSRTVDAARRALWWTDFHGEKLEVWPGDLSLPHLGLEPTCWDRLADGKTIDVVIHNGAAVHWAKSYAALEATNVHSTVELLRLAVTAREMRFVYVSGGRESDSSPDEEREEDVAEELSAADAVGYSQTKFVAEALVKRAALRCCCCCRRRLAITRPGLVIGTPTEGVANADDYIWRLAAACIRAGTCNADEADAWVYLSDAAAMAAAIINAALGTTTSEVVTQVRDGMTWGQFWSVLRGMGYRLEARGAAEWLAAVRADIEVGRETHPLWPLAHMLESQVTRKGGPQADNDARRRECGDTTPLRLKVAVRRSADFLARVGFLPRPTTVEAQEATQATHMGPFLRSGL</sequence>
<keyword evidence="2" id="KW-0597">Phosphoprotein</keyword>
<gene>
    <name evidence="6" type="ORF">QBC46DRAFT_445730</name>
</gene>
<dbReference type="Pfam" id="PF07993">
    <property type="entry name" value="NAD_binding_4"/>
    <property type="match status" value="1"/>
</dbReference>
<dbReference type="Pfam" id="PF00501">
    <property type="entry name" value="AMP-binding"/>
    <property type="match status" value="2"/>
</dbReference>
<dbReference type="FunFam" id="3.30.300.30:FF:000015">
    <property type="entry name" value="Nonribosomal peptide synthase SidD"/>
    <property type="match status" value="2"/>
</dbReference>
<protein>
    <recommendedName>
        <fullName evidence="5">Carrier domain-containing protein</fullName>
    </recommendedName>
</protein>
<feature type="domain" description="Carrier" evidence="5">
    <location>
        <begin position="947"/>
        <end position="1023"/>
    </location>
</feature>
<dbReference type="PROSITE" id="PS50075">
    <property type="entry name" value="CARRIER"/>
    <property type="match status" value="1"/>
</dbReference>
<dbReference type="SUPFAM" id="SSF51735">
    <property type="entry name" value="NAD(P)-binding Rossmann-fold domains"/>
    <property type="match status" value="1"/>
</dbReference>
<dbReference type="PANTHER" id="PTHR45527:SF1">
    <property type="entry name" value="FATTY ACID SYNTHASE"/>
    <property type="match status" value="1"/>
</dbReference>
<dbReference type="FunFam" id="3.40.50.980:FF:000001">
    <property type="entry name" value="Non-ribosomal peptide synthetase"/>
    <property type="match status" value="2"/>
</dbReference>
<evidence type="ECO:0000313" key="6">
    <source>
        <dbReference type="EMBL" id="KAK3944863.1"/>
    </source>
</evidence>
<dbReference type="CDD" id="cd19545">
    <property type="entry name" value="FUM14_C_NRPS-like"/>
    <property type="match status" value="1"/>
</dbReference>
<dbReference type="InterPro" id="IPR036291">
    <property type="entry name" value="NAD(P)-bd_dom_sf"/>
</dbReference>
<dbReference type="InterPro" id="IPR023213">
    <property type="entry name" value="CAT-like_dom_sf"/>
</dbReference>
<dbReference type="GO" id="GO:0005737">
    <property type="term" value="C:cytoplasm"/>
    <property type="evidence" value="ECO:0007669"/>
    <property type="project" value="TreeGrafter"/>
</dbReference>
<dbReference type="Pfam" id="PF00668">
    <property type="entry name" value="Condensation"/>
    <property type="match status" value="1"/>
</dbReference>
<dbReference type="Proteomes" id="UP001303473">
    <property type="component" value="Unassembled WGS sequence"/>
</dbReference>
<organism evidence="6 7">
    <name type="scientific">Diplogelasinospora grovesii</name>
    <dbReference type="NCBI Taxonomy" id="303347"/>
    <lineage>
        <taxon>Eukaryota</taxon>
        <taxon>Fungi</taxon>
        <taxon>Dikarya</taxon>
        <taxon>Ascomycota</taxon>
        <taxon>Pezizomycotina</taxon>
        <taxon>Sordariomycetes</taxon>
        <taxon>Sordariomycetidae</taxon>
        <taxon>Sordariales</taxon>
        <taxon>Diplogelasinosporaceae</taxon>
        <taxon>Diplogelasinospora</taxon>
    </lineage>
</organism>
<feature type="region of interest" description="Disordered" evidence="4">
    <location>
        <begin position="909"/>
        <end position="948"/>
    </location>
</feature>
<dbReference type="Gene3D" id="3.40.50.12780">
    <property type="entry name" value="N-terminal domain of ligase-like"/>
    <property type="match status" value="2"/>
</dbReference>
<keyword evidence="7" id="KW-1185">Reference proteome</keyword>
<dbReference type="GO" id="GO:0043041">
    <property type="term" value="P:amino acid activation for nonribosomal peptide biosynthetic process"/>
    <property type="evidence" value="ECO:0007669"/>
    <property type="project" value="TreeGrafter"/>
</dbReference>
<dbReference type="Gene3D" id="3.30.559.30">
    <property type="entry name" value="Nonribosomal peptide synthetase, condensation domain"/>
    <property type="match status" value="2"/>
</dbReference>
<dbReference type="InterPro" id="IPR001242">
    <property type="entry name" value="Condensation_dom"/>
</dbReference>